<evidence type="ECO:0000256" key="1">
    <source>
        <dbReference type="ARBA" id="ARBA00010617"/>
    </source>
</evidence>
<dbReference type="Proteomes" id="UP000663637">
    <property type="component" value="Chromosome"/>
</dbReference>
<dbReference type="InterPro" id="IPR001128">
    <property type="entry name" value="Cyt_P450"/>
</dbReference>
<dbReference type="PANTHER" id="PTHR46696">
    <property type="entry name" value="P450, PUTATIVE (EUROFUNG)-RELATED"/>
    <property type="match status" value="1"/>
</dbReference>
<evidence type="ECO:0000256" key="2">
    <source>
        <dbReference type="RuleBase" id="RU000461"/>
    </source>
</evidence>
<dbReference type="SUPFAM" id="SSF48264">
    <property type="entry name" value="Cytochrome P450"/>
    <property type="match status" value="1"/>
</dbReference>
<keyword evidence="2" id="KW-0503">Monooxygenase</keyword>
<dbReference type="RefSeq" id="WP_205442222.1">
    <property type="nucleotide sequence ID" value="NZ_CP061510.1"/>
</dbReference>
<proteinExistence type="inferred from homology"/>
<gene>
    <name evidence="3" type="ORF">IDJ81_14635</name>
</gene>
<keyword evidence="2" id="KW-0560">Oxidoreductase</keyword>
<protein>
    <submittedName>
        <fullName evidence="3">Cytochrome P450</fullName>
    </submittedName>
</protein>
<accession>A0ABX7K8C6</accession>
<dbReference type="PRINTS" id="PR00385">
    <property type="entry name" value="P450"/>
</dbReference>
<keyword evidence="2" id="KW-0408">Iron</keyword>
<dbReference type="PANTHER" id="PTHR46696:SF4">
    <property type="entry name" value="BIOTIN BIOSYNTHESIS CYTOCHROME P450"/>
    <property type="match status" value="1"/>
</dbReference>
<organism evidence="3 4">
    <name type="scientific">Tsuneonella flava</name>
    <dbReference type="NCBI Taxonomy" id="2055955"/>
    <lineage>
        <taxon>Bacteria</taxon>
        <taxon>Pseudomonadati</taxon>
        <taxon>Pseudomonadota</taxon>
        <taxon>Alphaproteobacteria</taxon>
        <taxon>Sphingomonadales</taxon>
        <taxon>Erythrobacteraceae</taxon>
        <taxon>Tsuneonella</taxon>
    </lineage>
</organism>
<keyword evidence="2" id="KW-0349">Heme</keyword>
<dbReference type="InterPro" id="IPR002397">
    <property type="entry name" value="Cyt_P450_B"/>
</dbReference>
<dbReference type="CDD" id="cd11033">
    <property type="entry name" value="CYP142-like"/>
    <property type="match status" value="1"/>
</dbReference>
<reference evidence="3 4" key="1">
    <citation type="submission" date="2020-09" db="EMBL/GenBank/DDBJ databases">
        <title>Complete genome sequence of altererythrobacter flavus SS-21NJ, isolated from Dongying oil sludge in Shandong province.</title>
        <authorList>
            <person name="Sun S."/>
            <person name="Zhang Z."/>
        </authorList>
    </citation>
    <scope>NUCLEOTIDE SEQUENCE [LARGE SCALE GENOMIC DNA]</scope>
    <source>
        <strain evidence="3 4">SS-21NJ</strain>
    </source>
</reference>
<comment type="similarity">
    <text evidence="1 2">Belongs to the cytochrome P450 family.</text>
</comment>
<dbReference type="Pfam" id="PF00067">
    <property type="entry name" value="p450"/>
    <property type="match status" value="1"/>
</dbReference>
<keyword evidence="4" id="KW-1185">Reference proteome</keyword>
<dbReference type="InterPro" id="IPR017972">
    <property type="entry name" value="Cyt_P450_CS"/>
</dbReference>
<dbReference type="PROSITE" id="PS00086">
    <property type="entry name" value="CYTOCHROME_P450"/>
    <property type="match status" value="1"/>
</dbReference>
<dbReference type="PRINTS" id="PR00359">
    <property type="entry name" value="BP450"/>
</dbReference>
<evidence type="ECO:0000313" key="3">
    <source>
        <dbReference type="EMBL" id="QSB44511.1"/>
    </source>
</evidence>
<name>A0ABX7K8C6_9SPHN</name>
<keyword evidence="2" id="KW-0479">Metal-binding</keyword>
<dbReference type="EMBL" id="CP061510">
    <property type="protein sequence ID" value="QSB44511.1"/>
    <property type="molecule type" value="Genomic_DNA"/>
</dbReference>
<sequence>MLAQNEALPRTAREIGNAITATSTYTERGAYDRLFTHLRQTDPVAFVEPDGFAPFWAVTKHADIQEVERTKDVFINAPRILLRSIAVDEQIKKVTGGRPFLRRNLTNLDGVEHSKLRRLTQSWFMPSRLQALEADLRQLAKVYVDRMVAMDGQCDFIRDVASWYPLRVIMRILGVPAEDEPKMLQLTQQIFGPDDPDIKTEKNADIIATVNTFFDYFRVLTEDRRKNPTDDVATVIAQAEIDGEPIGDLEALSYYILVATAGHDTTSSTTAGGMLALVENPDQLALLKAEPERLPAAIEEMLRWVTPVTHFFRTATEDYELRGKRIRAGDSLMMCYPSANRDEDVFEDPFRFDITRSPNKHISFGYGPHVCLGQHLAKMEIRIFFEELLSRVDGFELDGEPQWLASNFVGGLKRFPLRFSVAA</sequence>
<dbReference type="InterPro" id="IPR036396">
    <property type="entry name" value="Cyt_P450_sf"/>
</dbReference>
<evidence type="ECO:0000313" key="4">
    <source>
        <dbReference type="Proteomes" id="UP000663637"/>
    </source>
</evidence>
<dbReference type="Gene3D" id="1.10.630.10">
    <property type="entry name" value="Cytochrome P450"/>
    <property type="match status" value="1"/>
</dbReference>